<evidence type="ECO:0000259" key="18">
    <source>
        <dbReference type="PROSITE" id="PS50011"/>
    </source>
</evidence>
<dbReference type="Gene3D" id="3.30.200.20">
    <property type="entry name" value="Phosphorylase Kinase, domain 1"/>
    <property type="match status" value="1"/>
</dbReference>
<evidence type="ECO:0000256" key="13">
    <source>
        <dbReference type="ARBA" id="ARBA00023136"/>
    </source>
</evidence>
<dbReference type="Gene3D" id="1.10.510.10">
    <property type="entry name" value="Transferase(Phosphotransferase) domain 1"/>
    <property type="match status" value="1"/>
</dbReference>
<keyword evidence="12" id="KW-1133">Transmembrane helix</keyword>
<evidence type="ECO:0000256" key="12">
    <source>
        <dbReference type="ARBA" id="ARBA00022989"/>
    </source>
</evidence>
<dbReference type="PROSITE" id="PS00108">
    <property type="entry name" value="PROTEIN_KINASE_ST"/>
    <property type="match status" value="1"/>
</dbReference>
<keyword evidence="5" id="KW-0808">Transferase</keyword>
<dbReference type="InterPro" id="IPR001611">
    <property type="entry name" value="Leu-rich_rpt"/>
</dbReference>
<accession>A0A2G3A018</accession>
<dbReference type="InterPro" id="IPR008271">
    <property type="entry name" value="Ser/Thr_kinase_AS"/>
</dbReference>
<feature type="chain" id="PRO_5013720384" description="Protein kinase domain-containing protein" evidence="17">
    <location>
        <begin position="18"/>
        <end position="1217"/>
    </location>
</feature>
<keyword evidence="8" id="KW-0677">Repeat</keyword>
<dbReference type="FunFam" id="1.10.510.10:FF:000388">
    <property type="entry name" value="Leucine-rich repeat receptor-like tyrosine-protein kinase PXC3"/>
    <property type="match status" value="1"/>
</dbReference>
<evidence type="ECO:0000256" key="6">
    <source>
        <dbReference type="ARBA" id="ARBA00022692"/>
    </source>
</evidence>
<evidence type="ECO:0000256" key="14">
    <source>
        <dbReference type="ARBA" id="ARBA00023170"/>
    </source>
</evidence>
<dbReference type="PANTHER" id="PTHR27000">
    <property type="entry name" value="LEUCINE-RICH REPEAT RECEPTOR-LIKE PROTEIN KINASE FAMILY PROTEIN-RELATED"/>
    <property type="match status" value="1"/>
</dbReference>
<feature type="signal peptide" evidence="17">
    <location>
        <begin position="1"/>
        <end position="17"/>
    </location>
</feature>
<dbReference type="GO" id="GO:0016020">
    <property type="term" value="C:membrane"/>
    <property type="evidence" value="ECO:0000318"/>
    <property type="project" value="GO_Central"/>
</dbReference>
<dbReference type="EMBL" id="AYRZ02000003">
    <property type="protein sequence ID" value="PHT87584.1"/>
    <property type="molecule type" value="Genomic_DNA"/>
</dbReference>
<evidence type="ECO:0000313" key="20">
    <source>
        <dbReference type="Proteomes" id="UP000222542"/>
    </source>
</evidence>
<evidence type="ECO:0000256" key="8">
    <source>
        <dbReference type="ARBA" id="ARBA00022737"/>
    </source>
</evidence>
<keyword evidence="6" id="KW-0812">Transmembrane</keyword>
<dbReference type="SUPFAM" id="SSF52058">
    <property type="entry name" value="L domain-like"/>
    <property type="match status" value="1"/>
</dbReference>
<keyword evidence="14" id="KW-0675">Receptor</keyword>
<feature type="binding site" evidence="16">
    <location>
        <position position="752"/>
    </location>
    <ligand>
        <name>ATP</name>
        <dbReference type="ChEBI" id="CHEBI:30616"/>
    </ligand>
</feature>
<dbReference type="Proteomes" id="UP000222542">
    <property type="component" value="Unassembled WGS sequence"/>
</dbReference>
<name>A0A2G3A018_CAPAN</name>
<dbReference type="GO" id="GO:0004672">
    <property type="term" value="F:protein kinase activity"/>
    <property type="evidence" value="ECO:0007669"/>
    <property type="project" value="InterPro"/>
</dbReference>
<evidence type="ECO:0000256" key="10">
    <source>
        <dbReference type="ARBA" id="ARBA00022777"/>
    </source>
</evidence>
<comment type="subcellular location">
    <subcellularLocation>
        <location evidence="1">Cell membrane</location>
        <topology evidence="1">Single-pass membrane protein</topology>
    </subcellularLocation>
    <subcellularLocation>
        <location evidence="2">Membrane</location>
        <topology evidence="2">Single-pass type I membrane protein</topology>
    </subcellularLocation>
</comment>
<dbReference type="GO" id="GO:0050832">
    <property type="term" value="P:defense response to fungus"/>
    <property type="evidence" value="ECO:0007669"/>
    <property type="project" value="UniProtKB-ARBA"/>
</dbReference>
<dbReference type="SUPFAM" id="SSF56112">
    <property type="entry name" value="Protein kinase-like (PK-like)"/>
    <property type="match status" value="1"/>
</dbReference>
<protein>
    <recommendedName>
        <fullName evidence="18">Protein kinase domain-containing protein</fullName>
    </recommendedName>
</protein>
<dbReference type="OMA" id="HIIGQCQ"/>
<evidence type="ECO:0000256" key="5">
    <source>
        <dbReference type="ARBA" id="ARBA00022679"/>
    </source>
</evidence>
<feature type="domain" description="Protein kinase" evidence="18">
    <location>
        <begin position="722"/>
        <end position="992"/>
    </location>
</feature>
<keyword evidence="7 17" id="KW-0732">Signal</keyword>
<evidence type="ECO:0000256" key="9">
    <source>
        <dbReference type="ARBA" id="ARBA00022741"/>
    </source>
</evidence>
<keyword evidence="4" id="KW-0433">Leucine-rich repeat</keyword>
<evidence type="ECO:0000256" key="15">
    <source>
        <dbReference type="ARBA" id="ARBA00023180"/>
    </source>
</evidence>
<dbReference type="GO" id="GO:0005524">
    <property type="term" value="F:ATP binding"/>
    <property type="evidence" value="ECO:0007669"/>
    <property type="project" value="UniProtKB-UniRule"/>
</dbReference>
<dbReference type="SMART" id="SM00220">
    <property type="entry name" value="S_TKc"/>
    <property type="match status" value="1"/>
</dbReference>
<dbReference type="Gramene" id="PHT87584">
    <property type="protein sequence ID" value="PHT87584"/>
    <property type="gene ID" value="T459_09690"/>
</dbReference>
<proteinExistence type="inferred from homology"/>
<dbReference type="InterPro" id="IPR000719">
    <property type="entry name" value="Prot_kinase_dom"/>
</dbReference>
<evidence type="ECO:0000256" key="2">
    <source>
        <dbReference type="ARBA" id="ARBA00004479"/>
    </source>
</evidence>
<dbReference type="PANTHER" id="PTHR27000:SF679">
    <property type="entry name" value="OS01G0170300 PROTEIN"/>
    <property type="match status" value="1"/>
</dbReference>
<dbReference type="Pfam" id="PF00069">
    <property type="entry name" value="Pkinase"/>
    <property type="match status" value="1"/>
</dbReference>
<dbReference type="InterPro" id="IPR032675">
    <property type="entry name" value="LRR_dom_sf"/>
</dbReference>
<keyword evidence="13" id="KW-0472">Membrane</keyword>
<evidence type="ECO:0000256" key="17">
    <source>
        <dbReference type="SAM" id="SignalP"/>
    </source>
</evidence>
<dbReference type="FunFam" id="3.80.10.10:FF:000095">
    <property type="entry name" value="LRR receptor-like serine/threonine-protein kinase GSO1"/>
    <property type="match status" value="1"/>
</dbReference>
<dbReference type="Pfam" id="PF00560">
    <property type="entry name" value="LRR_1"/>
    <property type="match status" value="9"/>
</dbReference>
<dbReference type="GO" id="GO:0005886">
    <property type="term" value="C:plasma membrane"/>
    <property type="evidence" value="ECO:0007669"/>
    <property type="project" value="UniProtKB-SubCell"/>
</dbReference>
<keyword evidence="15" id="KW-0325">Glycoprotein</keyword>
<dbReference type="GO" id="GO:0033612">
    <property type="term" value="F:receptor serine/threonine kinase binding"/>
    <property type="evidence" value="ECO:0000318"/>
    <property type="project" value="GO_Central"/>
</dbReference>
<evidence type="ECO:0000256" key="11">
    <source>
        <dbReference type="ARBA" id="ARBA00022840"/>
    </source>
</evidence>
<evidence type="ECO:0000313" key="19">
    <source>
        <dbReference type="EMBL" id="PHT87584.1"/>
    </source>
</evidence>
<comment type="caution">
    <text evidence="19">The sequence shown here is derived from an EMBL/GenBank/DDBJ whole genome shotgun (WGS) entry which is preliminary data.</text>
</comment>
<organism evidence="19 20">
    <name type="scientific">Capsicum annuum</name>
    <name type="common">Capsicum pepper</name>
    <dbReference type="NCBI Taxonomy" id="4072"/>
    <lineage>
        <taxon>Eukaryota</taxon>
        <taxon>Viridiplantae</taxon>
        <taxon>Streptophyta</taxon>
        <taxon>Embryophyta</taxon>
        <taxon>Tracheophyta</taxon>
        <taxon>Spermatophyta</taxon>
        <taxon>Magnoliopsida</taxon>
        <taxon>eudicotyledons</taxon>
        <taxon>Gunneridae</taxon>
        <taxon>Pentapetalae</taxon>
        <taxon>asterids</taxon>
        <taxon>lamiids</taxon>
        <taxon>Solanales</taxon>
        <taxon>Solanaceae</taxon>
        <taxon>Solanoideae</taxon>
        <taxon>Capsiceae</taxon>
        <taxon>Capsicum</taxon>
    </lineage>
</organism>
<dbReference type="Pfam" id="PF08263">
    <property type="entry name" value="LRRNT_2"/>
    <property type="match status" value="1"/>
</dbReference>
<evidence type="ECO:0000256" key="4">
    <source>
        <dbReference type="ARBA" id="ARBA00022614"/>
    </source>
</evidence>
<reference evidence="19 20" key="2">
    <citation type="journal article" date="2017" name="Genome Biol.">
        <title>New reference genome sequences of hot pepper reveal the massive evolution of plant disease-resistance genes by retroduplication.</title>
        <authorList>
            <person name="Kim S."/>
            <person name="Park J."/>
            <person name="Yeom S.I."/>
            <person name="Kim Y.M."/>
            <person name="Seo E."/>
            <person name="Kim K.T."/>
            <person name="Kim M.S."/>
            <person name="Lee J.M."/>
            <person name="Cheong K."/>
            <person name="Shin H.S."/>
            <person name="Kim S.B."/>
            <person name="Han K."/>
            <person name="Lee J."/>
            <person name="Park M."/>
            <person name="Lee H.A."/>
            <person name="Lee H.Y."/>
            <person name="Lee Y."/>
            <person name="Oh S."/>
            <person name="Lee J.H."/>
            <person name="Choi E."/>
            <person name="Choi E."/>
            <person name="Lee S.E."/>
            <person name="Jeon J."/>
            <person name="Kim H."/>
            <person name="Choi G."/>
            <person name="Song H."/>
            <person name="Lee J."/>
            <person name="Lee S.C."/>
            <person name="Kwon J.K."/>
            <person name="Lee H.Y."/>
            <person name="Koo N."/>
            <person name="Hong Y."/>
            <person name="Kim R.W."/>
            <person name="Kang W.H."/>
            <person name="Huh J.H."/>
            <person name="Kang B.C."/>
            <person name="Yang T.J."/>
            <person name="Lee Y.H."/>
            <person name="Bennetzen J.L."/>
            <person name="Choi D."/>
        </authorList>
    </citation>
    <scope>NUCLEOTIDE SEQUENCE [LARGE SCALE GENOMIC DNA]</scope>
    <source>
        <strain evidence="20">cv. CM334</strain>
    </source>
</reference>
<dbReference type="SUPFAM" id="SSF52047">
    <property type="entry name" value="RNI-like"/>
    <property type="match status" value="1"/>
</dbReference>
<dbReference type="AlphaFoldDB" id="A0A2G3A018"/>
<evidence type="ECO:0000256" key="3">
    <source>
        <dbReference type="ARBA" id="ARBA00008684"/>
    </source>
</evidence>
<reference evidence="19 20" key="1">
    <citation type="journal article" date="2014" name="Nat. Genet.">
        <title>Genome sequence of the hot pepper provides insights into the evolution of pungency in Capsicum species.</title>
        <authorList>
            <person name="Kim S."/>
            <person name="Park M."/>
            <person name="Yeom S.I."/>
            <person name="Kim Y.M."/>
            <person name="Lee J.M."/>
            <person name="Lee H.A."/>
            <person name="Seo E."/>
            <person name="Choi J."/>
            <person name="Cheong K."/>
            <person name="Kim K.T."/>
            <person name="Jung K."/>
            <person name="Lee G.W."/>
            <person name="Oh S.K."/>
            <person name="Bae C."/>
            <person name="Kim S.B."/>
            <person name="Lee H.Y."/>
            <person name="Kim S.Y."/>
            <person name="Kim M.S."/>
            <person name="Kang B.C."/>
            <person name="Jo Y.D."/>
            <person name="Yang H.B."/>
            <person name="Jeong H.J."/>
            <person name="Kang W.H."/>
            <person name="Kwon J.K."/>
            <person name="Shin C."/>
            <person name="Lim J.Y."/>
            <person name="Park J.H."/>
            <person name="Huh J.H."/>
            <person name="Kim J.S."/>
            <person name="Kim B.D."/>
            <person name="Cohen O."/>
            <person name="Paran I."/>
            <person name="Suh M.C."/>
            <person name="Lee S.B."/>
            <person name="Kim Y.K."/>
            <person name="Shin Y."/>
            <person name="Noh S.J."/>
            <person name="Park J."/>
            <person name="Seo Y.S."/>
            <person name="Kwon S.Y."/>
            <person name="Kim H.A."/>
            <person name="Park J.M."/>
            <person name="Kim H.J."/>
            <person name="Choi S.B."/>
            <person name="Bosland P.W."/>
            <person name="Reeves G."/>
            <person name="Jo S.H."/>
            <person name="Lee B.W."/>
            <person name="Cho H.T."/>
            <person name="Choi H.S."/>
            <person name="Lee M.S."/>
            <person name="Yu Y."/>
            <person name="Do Choi Y."/>
            <person name="Park B.S."/>
            <person name="van Deynze A."/>
            <person name="Ashrafi H."/>
            <person name="Hill T."/>
            <person name="Kim W.T."/>
            <person name="Pai H.S."/>
            <person name="Ahn H.K."/>
            <person name="Yeam I."/>
            <person name="Giovannoni J.J."/>
            <person name="Rose J.K."/>
            <person name="Sorensen I."/>
            <person name="Lee S.J."/>
            <person name="Kim R.W."/>
            <person name="Choi I.Y."/>
            <person name="Choi B.S."/>
            <person name="Lim J.S."/>
            <person name="Lee Y.H."/>
            <person name="Choi D."/>
        </authorList>
    </citation>
    <scope>NUCLEOTIDE SEQUENCE [LARGE SCALE GENOMIC DNA]</scope>
    <source>
        <strain evidence="20">cv. CM334</strain>
    </source>
</reference>
<keyword evidence="11 16" id="KW-0067">ATP-binding</keyword>
<dbReference type="InterPro" id="IPR011009">
    <property type="entry name" value="Kinase-like_dom_sf"/>
</dbReference>
<sequence length="1217" mass="136956">MFLFLVNWLLFFANIFAVFLASLPQDSVHLLGFRSVLPEPSQKLLPWDQSVSHCQWKGVTCYSDTTSHVESLNFRDFLLSGILDKAFHNLCHLTRLISLDLSGNHFTGGIPTMLANCSQVDTIRLNDNRFSGSIPPQIFKSRPLPDFPSSCSLSQLHIHHNHFSGSLPISLGQARSGPPLPDTYGVGCHQINYIDLSDNKLSGQIPKSVGRLKNLKNILLFNNMLSGTLPVEFGNCTSLVEISLVSNFISGEIPSELCNLQNLAKFNAFENRIQGQIPQCIGRISELQELALFENQLTGEIPPGITNMTKLAYLSLAHNNLTGEVPPDLGKNNFPGLIKVDLGYNNFSGQIPSELCHGNRLAVLTLENNRFSGSFPTNIAKCKSVYRVNLFNNHLQGNIPDDIEKNENISYLNVRGNMLAGRIPAAFGYWTNLSEIDLSENMFSGSIPAELGKLQNLVRLSISSNRLTGQIPLQLSYSAKLAEMDLSKNNLSGRIPKEVASSSVLTKLLLQDNKLSGALPDAFSSSQKLVKLQLGDNLLEGPIPCTLSKLREPTFALNLSMNKFSGKIPRCLSNLDNLEILDISSNDLFGAIPSEMQKMRSLTFLNISFNNLSGQIPDRWEKLLSSHPGSALGNPGLCLSDTEGSNCKQVKKSQEKWKTMAGVISGCVLSRAIIVAAMYLLVTRIWHPILLNKHRLVKCQSGIEDLPDGITFEDIVHATEDWSEKYVIGRGKHGTVYKMESAKSKKLWAVKKVDLAHRAFSDEMRSLNSVRHRNLVRLGGYCMRHGYGFILTEFIPGGTLHDVLHQRKPPVVLNWESRHRIALGVAQGLSYLHYDTVPQIIHRDLKSDNVMLDSEMVPKIGDFGIAKIVSDEENSTNSKIVGTLGYIAPEHAYSVQLTEKSDVYSYGVLLLELFCRKMPVDTSFEEGLDIIFWVRKHLQRSNNFFCFLDEEISLWDVEEQWKALKIVDLALQCAQLEPSTRPAMRDVVSPFLFAVVMDVLTRSIQGEVPWCMLFADNVVLINESRQGVNDKLEGNGEIDEDVSHRIGAGWMKWRLASGILCDKKVPPKLKGKFYRVAVRLAMLYGAECWPVKNSHIQKLKVAEMRMLRWMCGFTRADGVRNEIIRETVGVVSVEDKMREVRLRWFGHVMRRGTDAPVHRCERLALDGFKRDWDRPRKYRREVIRRDMEQLQLTEELQLTEDMTLNRKVWRKNTRIEG</sequence>
<dbReference type="Gene3D" id="3.80.10.10">
    <property type="entry name" value="Ribonuclease Inhibitor"/>
    <property type="match status" value="3"/>
</dbReference>
<dbReference type="PROSITE" id="PS50011">
    <property type="entry name" value="PROTEIN_KINASE_DOM"/>
    <property type="match status" value="1"/>
</dbReference>
<dbReference type="PROSITE" id="PS00107">
    <property type="entry name" value="PROTEIN_KINASE_ATP"/>
    <property type="match status" value="1"/>
</dbReference>
<evidence type="ECO:0000256" key="16">
    <source>
        <dbReference type="PROSITE-ProRule" id="PRU10141"/>
    </source>
</evidence>
<keyword evidence="9 16" id="KW-0547">Nucleotide-binding</keyword>
<keyword evidence="10" id="KW-0418">Kinase</keyword>
<comment type="similarity">
    <text evidence="3">Belongs to the protein kinase superfamily. Ser/Thr protein kinase family.</text>
</comment>
<gene>
    <name evidence="19" type="ORF">T459_09690</name>
</gene>
<dbReference type="InterPro" id="IPR017441">
    <property type="entry name" value="Protein_kinase_ATP_BS"/>
</dbReference>
<keyword evidence="20" id="KW-1185">Reference proteome</keyword>
<evidence type="ECO:0000256" key="7">
    <source>
        <dbReference type="ARBA" id="ARBA00022729"/>
    </source>
</evidence>
<evidence type="ECO:0000256" key="1">
    <source>
        <dbReference type="ARBA" id="ARBA00004162"/>
    </source>
</evidence>
<dbReference type="InterPro" id="IPR013210">
    <property type="entry name" value="LRR_N_plant-typ"/>
</dbReference>
<dbReference type="FunFam" id="3.80.10.10:FF:000385">
    <property type="entry name" value="Leucine-rich repeat family protein"/>
    <property type="match status" value="1"/>
</dbReference>